<dbReference type="AlphaFoldDB" id="D9SMY5"/>
<dbReference type="HOGENOM" id="CLU_115403_7_0_9"/>
<comment type="similarity">
    <text evidence="2 6">Belongs to the anti-sigma-factor antagonist family.</text>
</comment>
<dbReference type="PANTHER" id="PTHR33495:SF2">
    <property type="entry name" value="ANTI-SIGMA FACTOR ANTAGONIST TM_1081-RELATED"/>
    <property type="match status" value="1"/>
</dbReference>
<evidence type="ECO:0000259" key="7">
    <source>
        <dbReference type="PROSITE" id="PS50801"/>
    </source>
</evidence>
<sequence>MLIYFQDTDKALVATPEKPLIKTIDKTLIATLVGELDHHSSEEVRAKIDDKLDNENYVNLIMDFNGISFMDSSGIGAVIGRYKKLERKNGKVIITNVNANIKRIFDLSGLFKIVGLSKDVDEALKSL</sequence>
<dbReference type="CDD" id="cd07043">
    <property type="entry name" value="STAS_anti-anti-sigma_factors"/>
    <property type="match status" value="1"/>
</dbReference>
<dbReference type="InterPro" id="IPR036513">
    <property type="entry name" value="STAS_dom_sf"/>
</dbReference>
<dbReference type="InterPro" id="IPR003658">
    <property type="entry name" value="Anti-sigma_ant"/>
</dbReference>
<dbReference type="Proteomes" id="UP000002730">
    <property type="component" value="Chromosome"/>
</dbReference>
<evidence type="ECO:0000313" key="8">
    <source>
        <dbReference type="EMBL" id="ADL51851.1"/>
    </source>
</evidence>
<dbReference type="Gene3D" id="3.30.750.24">
    <property type="entry name" value="STAS domain"/>
    <property type="match status" value="1"/>
</dbReference>
<dbReference type="NCBIfam" id="TIGR00377">
    <property type="entry name" value="ant_ant_sig"/>
    <property type="match status" value="1"/>
</dbReference>
<name>D9SMY5_CLOC7</name>
<evidence type="ECO:0000256" key="6">
    <source>
        <dbReference type="RuleBase" id="RU003749"/>
    </source>
</evidence>
<comment type="function">
    <text evidence="1">In the phosphorylated form it could act as an anti-anti-sigma factor that counteracts SpoIIAB and thus releases sigma f from inhibition.</text>
</comment>
<keyword evidence="9" id="KW-1185">Reference proteome</keyword>
<evidence type="ECO:0000256" key="5">
    <source>
        <dbReference type="ARBA" id="ARBA00022969"/>
    </source>
</evidence>
<dbReference type="InterPro" id="IPR002645">
    <property type="entry name" value="STAS_dom"/>
</dbReference>
<organism evidence="8 9">
    <name type="scientific">Clostridium cellulovorans (strain ATCC 35296 / DSM 3052 / OCM 3 / 743B)</name>
    <dbReference type="NCBI Taxonomy" id="573061"/>
    <lineage>
        <taxon>Bacteria</taxon>
        <taxon>Bacillati</taxon>
        <taxon>Bacillota</taxon>
        <taxon>Clostridia</taxon>
        <taxon>Eubacteriales</taxon>
        <taxon>Clostridiaceae</taxon>
        <taxon>Clostridium</taxon>
    </lineage>
</organism>
<dbReference type="NCBIfam" id="TIGR02886">
    <property type="entry name" value="spore_II_AA"/>
    <property type="match status" value="1"/>
</dbReference>
<proteinExistence type="inferred from homology"/>
<dbReference type="GO" id="GO:0030435">
    <property type="term" value="P:sporulation resulting in formation of a cellular spore"/>
    <property type="evidence" value="ECO:0007669"/>
    <property type="project" value="UniProtKB-KW"/>
</dbReference>
<evidence type="ECO:0000256" key="1">
    <source>
        <dbReference type="ARBA" id="ARBA00001976"/>
    </source>
</evidence>
<protein>
    <recommendedName>
        <fullName evidence="3 6">Anti-sigma F factor antagonist</fullName>
    </recommendedName>
    <alternativeName>
        <fullName evidence="6">Stage II sporulation protein</fullName>
    </alternativeName>
</protein>
<dbReference type="RefSeq" id="WP_010076931.1">
    <property type="nucleotide sequence ID" value="NC_014393.1"/>
</dbReference>
<dbReference type="KEGG" id="ccb:Clocel_2108"/>
<dbReference type="OrthoDB" id="9796601at2"/>
<dbReference type="STRING" id="573061.Clocel_2108"/>
<keyword evidence="5" id="KW-0749">Sporulation</keyword>
<evidence type="ECO:0000256" key="3">
    <source>
        <dbReference type="ARBA" id="ARBA00020784"/>
    </source>
</evidence>
<feature type="domain" description="STAS" evidence="7">
    <location>
        <begin position="17"/>
        <end position="127"/>
    </location>
</feature>
<dbReference type="Pfam" id="PF01740">
    <property type="entry name" value="STAS"/>
    <property type="match status" value="1"/>
</dbReference>
<evidence type="ECO:0000256" key="4">
    <source>
        <dbReference type="ARBA" id="ARBA00022553"/>
    </source>
</evidence>
<dbReference type="GO" id="GO:0045152">
    <property type="term" value="F:antisigma factor binding"/>
    <property type="evidence" value="ECO:0007669"/>
    <property type="project" value="InterPro"/>
</dbReference>
<keyword evidence="4" id="KW-0597">Phosphoprotein</keyword>
<dbReference type="SUPFAM" id="SSF52091">
    <property type="entry name" value="SpoIIaa-like"/>
    <property type="match status" value="1"/>
</dbReference>
<evidence type="ECO:0000313" key="9">
    <source>
        <dbReference type="Proteomes" id="UP000002730"/>
    </source>
</evidence>
<accession>D9SMY5</accession>
<gene>
    <name evidence="8" type="ordered locus">Clocel_2108</name>
</gene>
<reference evidence="8 9" key="1">
    <citation type="submission" date="2010-08" db="EMBL/GenBank/DDBJ databases">
        <title>Complete sequence of Clostridium cellulovorans 743B.</title>
        <authorList>
            <consortium name="US DOE Joint Genome Institute"/>
            <person name="Lucas S."/>
            <person name="Copeland A."/>
            <person name="Lapidus A."/>
            <person name="Cheng J.-F."/>
            <person name="Bruce D."/>
            <person name="Goodwin L."/>
            <person name="Pitluck S."/>
            <person name="Chertkov O."/>
            <person name="Detter J.C."/>
            <person name="Han C."/>
            <person name="Tapia R."/>
            <person name="Land M."/>
            <person name="Hauser L."/>
            <person name="Chang Y.-J."/>
            <person name="Jeffries C."/>
            <person name="Kyrpides N."/>
            <person name="Ivanova N."/>
            <person name="Mikhailova N."/>
            <person name="Hemme C.L."/>
            <person name="Woyke T."/>
        </authorList>
    </citation>
    <scope>NUCLEOTIDE SEQUENCE [LARGE SCALE GENOMIC DNA]</scope>
    <source>
        <strain evidence="9">ATCC 35296 / DSM 3052 / OCM 3 / 743B</strain>
    </source>
</reference>
<dbReference type="GO" id="GO:0043856">
    <property type="term" value="F:anti-sigma factor antagonist activity"/>
    <property type="evidence" value="ECO:0007669"/>
    <property type="project" value="InterPro"/>
</dbReference>
<dbReference type="InterPro" id="IPR014237">
    <property type="entry name" value="Anti-sigma_F_ant"/>
</dbReference>
<dbReference type="PANTHER" id="PTHR33495">
    <property type="entry name" value="ANTI-SIGMA FACTOR ANTAGONIST TM_1081-RELATED-RELATED"/>
    <property type="match status" value="1"/>
</dbReference>
<dbReference type="PROSITE" id="PS50801">
    <property type="entry name" value="STAS"/>
    <property type="match status" value="1"/>
</dbReference>
<dbReference type="eggNOG" id="COG1366">
    <property type="taxonomic scope" value="Bacteria"/>
</dbReference>
<evidence type="ECO:0000256" key="2">
    <source>
        <dbReference type="ARBA" id="ARBA00009013"/>
    </source>
</evidence>
<dbReference type="EMBL" id="CP002160">
    <property type="protein sequence ID" value="ADL51851.1"/>
    <property type="molecule type" value="Genomic_DNA"/>
</dbReference>